<keyword evidence="1" id="KW-0560">Oxidoreductase</keyword>
<comment type="caution">
    <text evidence="2">The sequence shown here is derived from an EMBL/GenBank/DDBJ whole genome shotgun (WGS) entry which is preliminary data.</text>
</comment>
<organism evidence="2 3">
    <name type="scientific">Nocardioides dubius</name>
    <dbReference type="NCBI Taxonomy" id="317019"/>
    <lineage>
        <taxon>Bacteria</taxon>
        <taxon>Bacillati</taxon>
        <taxon>Actinomycetota</taxon>
        <taxon>Actinomycetes</taxon>
        <taxon>Propionibacteriales</taxon>
        <taxon>Nocardioidaceae</taxon>
        <taxon>Nocardioides</taxon>
    </lineage>
</organism>
<keyword evidence="3" id="KW-1185">Reference proteome</keyword>
<dbReference type="RefSeq" id="WP_343990933.1">
    <property type="nucleotide sequence ID" value="NZ_BAAALG010000002.1"/>
</dbReference>
<name>A0ABP4E8C8_9ACTN</name>
<sequence>MSVLPFQIGRRVVVTGATSGLGLELSRAFAALGADVALAVRNPAKGAEAAERIRRTGVSGTVAVAELDLSDLASVRAFADRSPGCEVLVNNAGVMGVPQQRSADGYELQLATNHLGHFALTNLLLTRITDRVVTVGSASHRTGQLVVDDLSFERRDYHPYAAYCQSKLAQLSFMGELGRRLRDAASPVRSLGAHPGYTATGIQSGTGNPLFTRVAAIGNALVGMPPSKGARSILEAALLDLPSGSYLGPSGPGELLGAPAPARLAPQAESRELARLLWERSEELTAVSFPLG</sequence>
<dbReference type="Gene3D" id="3.40.50.720">
    <property type="entry name" value="NAD(P)-binding Rossmann-like Domain"/>
    <property type="match status" value="1"/>
</dbReference>
<accession>A0ABP4E8C8</accession>
<dbReference type="Proteomes" id="UP001501581">
    <property type="component" value="Unassembled WGS sequence"/>
</dbReference>
<evidence type="ECO:0000313" key="3">
    <source>
        <dbReference type="Proteomes" id="UP001501581"/>
    </source>
</evidence>
<dbReference type="InterPro" id="IPR036291">
    <property type="entry name" value="NAD(P)-bd_dom_sf"/>
</dbReference>
<evidence type="ECO:0000256" key="1">
    <source>
        <dbReference type="ARBA" id="ARBA00023002"/>
    </source>
</evidence>
<dbReference type="InterPro" id="IPR002347">
    <property type="entry name" value="SDR_fam"/>
</dbReference>
<evidence type="ECO:0000313" key="2">
    <source>
        <dbReference type="EMBL" id="GAA1092612.1"/>
    </source>
</evidence>
<dbReference type="PRINTS" id="PR00081">
    <property type="entry name" value="GDHRDH"/>
</dbReference>
<proteinExistence type="predicted"/>
<dbReference type="PANTHER" id="PTHR43157:SF31">
    <property type="entry name" value="PHOSPHATIDYLINOSITOL-GLYCAN BIOSYNTHESIS CLASS F PROTEIN"/>
    <property type="match status" value="1"/>
</dbReference>
<dbReference type="EMBL" id="BAAALG010000002">
    <property type="protein sequence ID" value="GAA1092612.1"/>
    <property type="molecule type" value="Genomic_DNA"/>
</dbReference>
<dbReference type="Pfam" id="PF00106">
    <property type="entry name" value="adh_short"/>
    <property type="match status" value="1"/>
</dbReference>
<dbReference type="SUPFAM" id="SSF51735">
    <property type="entry name" value="NAD(P)-binding Rossmann-fold domains"/>
    <property type="match status" value="1"/>
</dbReference>
<dbReference type="PANTHER" id="PTHR43157">
    <property type="entry name" value="PHOSPHATIDYLINOSITOL-GLYCAN BIOSYNTHESIS CLASS F PROTEIN-RELATED"/>
    <property type="match status" value="1"/>
</dbReference>
<gene>
    <name evidence="2" type="ORF">GCM10009668_04600</name>
</gene>
<reference evidence="3" key="1">
    <citation type="journal article" date="2019" name="Int. J. Syst. Evol. Microbiol.">
        <title>The Global Catalogue of Microorganisms (GCM) 10K type strain sequencing project: providing services to taxonomists for standard genome sequencing and annotation.</title>
        <authorList>
            <consortium name="The Broad Institute Genomics Platform"/>
            <consortium name="The Broad Institute Genome Sequencing Center for Infectious Disease"/>
            <person name="Wu L."/>
            <person name="Ma J."/>
        </authorList>
    </citation>
    <scope>NUCLEOTIDE SEQUENCE [LARGE SCALE GENOMIC DNA]</scope>
    <source>
        <strain evidence="3">JCM 13008</strain>
    </source>
</reference>
<protein>
    <submittedName>
        <fullName evidence="2">Oxidoreductase</fullName>
    </submittedName>
</protein>